<organism evidence="1">
    <name type="scientific">Rhizophora mucronata</name>
    <name type="common">Asiatic mangrove</name>
    <dbReference type="NCBI Taxonomy" id="61149"/>
    <lineage>
        <taxon>Eukaryota</taxon>
        <taxon>Viridiplantae</taxon>
        <taxon>Streptophyta</taxon>
        <taxon>Embryophyta</taxon>
        <taxon>Tracheophyta</taxon>
        <taxon>Spermatophyta</taxon>
        <taxon>Magnoliopsida</taxon>
        <taxon>eudicotyledons</taxon>
        <taxon>Gunneridae</taxon>
        <taxon>Pentapetalae</taxon>
        <taxon>rosids</taxon>
        <taxon>fabids</taxon>
        <taxon>Malpighiales</taxon>
        <taxon>Rhizophoraceae</taxon>
        <taxon>Rhizophora</taxon>
    </lineage>
</organism>
<accession>A0A2P2Q917</accession>
<dbReference type="EMBL" id="GGEC01083002">
    <property type="protein sequence ID" value="MBX63486.1"/>
    <property type="molecule type" value="Transcribed_RNA"/>
</dbReference>
<dbReference type="AlphaFoldDB" id="A0A2P2Q917"/>
<evidence type="ECO:0000313" key="1">
    <source>
        <dbReference type="EMBL" id="MBX63486.1"/>
    </source>
</evidence>
<name>A0A2P2Q917_RHIMU</name>
<proteinExistence type="predicted"/>
<reference evidence="1" key="1">
    <citation type="submission" date="2018-02" db="EMBL/GenBank/DDBJ databases">
        <title>Rhizophora mucronata_Transcriptome.</title>
        <authorList>
            <person name="Meera S.P."/>
            <person name="Sreeshan A."/>
            <person name="Augustine A."/>
        </authorList>
    </citation>
    <scope>NUCLEOTIDE SEQUENCE</scope>
    <source>
        <tissue evidence="1">Leaf</tissue>
    </source>
</reference>
<sequence>MVLTVLELEELNLSPFAYRVLSPLKDSHFHSKSLTSSNF</sequence>
<protein>
    <submittedName>
        <fullName evidence="1">Uncharacterized protein</fullName>
    </submittedName>
</protein>